<dbReference type="PANTHER" id="PTHR10000:SF8">
    <property type="entry name" value="HAD SUPERFAMILY HYDROLASE-LIKE, TYPE 3"/>
    <property type="match status" value="1"/>
</dbReference>
<name>A0A841FJ55_9ACTN</name>
<dbReference type="AlphaFoldDB" id="A0A841FJ55"/>
<sequence length="274" mass="28290">MTLPRLMATDLDGTLILPDHTISPRTRAALTAARAAGMTLVAVTARPPRAIREIADLVAYCDVAICSNGALVVDLSTGDVLDTRVLSVPVARKAAEVLGAVLPHARFGVETGFEVVAEAGYSRVDSIGDRHVHTETLDEVWDTAAQIVKLLAHSAVDDVDDMLAAALLAAPADVVVSHSGGRGLLEVSAAGVTKASTLAAFAEARGMTAAEVVAFGDMPNDIPMLTWAGRAHAMGNAHPDVLAAVPERTLSCTDDGVAVVLEALLSGDPLRPVA</sequence>
<dbReference type="GO" id="GO:0005829">
    <property type="term" value="C:cytosol"/>
    <property type="evidence" value="ECO:0007669"/>
    <property type="project" value="TreeGrafter"/>
</dbReference>
<dbReference type="Proteomes" id="UP000548476">
    <property type="component" value="Unassembled WGS sequence"/>
</dbReference>
<proteinExistence type="predicted"/>
<dbReference type="InterPro" id="IPR023214">
    <property type="entry name" value="HAD_sf"/>
</dbReference>
<dbReference type="Gene3D" id="3.40.50.1000">
    <property type="entry name" value="HAD superfamily/HAD-like"/>
    <property type="match status" value="1"/>
</dbReference>
<gene>
    <name evidence="1" type="ORF">HNR73_000521</name>
</gene>
<keyword evidence="2" id="KW-1185">Reference proteome</keyword>
<dbReference type="Pfam" id="PF08282">
    <property type="entry name" value="Hydrolase_3"/>
    <property type="match status" value="1"/>
</dbReference>
<evidence type="ECO:0008006" key="3">
    <source>
        <dbReference type="Google" id="ProtNLM"/>
    </source>
</evidence>
<protein>
    <recommendedName>
        <fullName evidence="3">Hydrolase</fullName>
    </recommendedName>
</protein>
<dbReference type="GO" id="GO:0016791">
    <property type="term" value="F:phosphatase activity"/>
    <property type="evidence" value="ECO:0007669"/>
    <property type="project" value="TreeGrafter"/>
</dbReference>
<accession>A0A841FJ55</accession>
<organism evidence="1 2">
    <name type="scientific">Phytomonospora endophytica</name>
    <dbReference type="NCBI Taxonomy" id="714109"/>
    <lineage>
        <taxon>Bacteria</taxon>
        <taxon>Bacillati</taxon>
        <taxon>Actinomycetota</taxon>
        <taxon>Actinomycetes</taxon>
        <taxon>Micromonosporales</taxon>
        <taxon>Micromonosporaceae</taxon>
        <taxon>Phytomonospora</taxon>
    </lineage>
</organism>
<dbReference type="SUPFAM" id="SSF56784">
    <property type="entry name" value="HAD-like"/>
    <property type="match status" value="1"/>
</dbReference>
<dbReference type="RefSeq" id="WP_203686077.1">
    <property type="nucleotide sequence ID" value="NZ_BONT01000035.1"/>
</dbReference>
<reference evidence="1 2" key="1">
    <citation type="submission" date="2020-08" db="EMBL/GenBank/DDBJ databases">
        <title>Genomic Encyclopedia of Type Strains, Phase IV (KMG-IV): sequencing the most valuable type-strain genomes for metagenomic binning, comparative biology and taxonomic classification.</title>
        <authorList>
            <person name="Goeker M."/>
        </authorList>
    </citation>
    <scope>NUCLEOTIDE SEQUENCE [LARGE SCALE GENOMIC DNA]</scope>
    <source>
        <strain evidence="1 2">YIM 65646</strain>
    </source>
</reference>
<evidence type="ECO:0000313" key="2">
    <source>
        <dbReference type="Proteomes" id="UP000548476"/>
    </source>
</evidence>
<evidence type="ECO:0000313" key="1">
    <source>
        <dbReference type="EMBL" id="MBB6032679.1"/>
    </source>
</evidence>
<dbReference type="InterPro" id="IPR036412">
    <property type="entry name" value="HAD-like_sf"/>
</dbReference>
<dbReference type="PANTHER" id="PTHR10000">
    <property type="entry name" value="PHOSPHOSERINE PHOSPHATASE"/>
    <property type="match status" value="1"/>
</dbReference>
<dbReference type="GO" id="GO:0000287">
    <property type="term" value="F:magnesium ion binding"/>
    <property type="evidence" value="ECO:0007669"/>
    <property type="project" value="TreeGrafter"/>
</dbReference>
<dbReference type="Gene3D" id="3.30.1240.10">
    <property type="match status" value="1"/>
</dbReference>
<comment type="caution">
    <text evidence="1">The sequence shown here is derived from an EMBL/GenBank/DDBJ whole genome shotgun (WGS) entry which is preliminary data.</text>
</comment>
<dbReference type="EMBL" id="JACHGT010000001">
    <property type="protein sequence ID" value="MBB6032679.1"/>
    <property type="molecule type" value="Genomic_DNA"/>
</dbReference>